<evidence type="ECO:0000313" key="8">
    <source>
        <dbReference type="Proteomes" id="UP001059041"/>
    </source>
</evidence>
<name>A0A9W7T5J2_TRIRA</name>
<evidence type="ECO:0000256" key="4">
    <source>
        <dbReference type="SAM" id="Coils"/>
    </source>
</evidence>
<dbReference type="GO" id="GO:0005198">
    <property type="term" value="F:structural molecule activity"/>
    <property type="evidence" value="ECO:0007669"/>
    <property type="project" value="InterPro"/>
</dbReference>
<evidence type="ECO:0000259" key="6">
    <source>
        <dbReference type="PROSITE" id="PS51842"/>
    </source>
</evidence>
<comment type="similarity">
    <text evidence="3">Belongs to the intermediate filament family.</text>
</comment>
<proteinExistence type="inferred from homology"/>
<dbReference type="InterPro" id="IPR002957">
    <property type="entry name" value="Keratin_I"/>
</dbReference>
<keyword evidence="1 3" id="KW-0403">Intermediate filament</keyword>
<dbReference type="SUPFAM" id="SSF64593">
    <property type="entry name" value="Intermediate filament protein, coiled coil region"/>
    <property type="match status" value="2"/>
</dbReference>
<dbReference type="GO" id="GO:0005882">
    <property type="term" value="C:intermediate filament"/>
    <property type="evidence" value="ECO:0007669"/>
    <property type="project" value="UniProtKB-KW"/>
</dbReference>
<dbReference type="Pfam" id="PF00038">
    <property type="entry name" value="Filament"/>
    <property type="match status" value="2"/>
</dbReference>
<gene>
    <name evidence="7" type="ORF">IRJ41_009698</name>
</gene>
<dbReference type="SMART" id="SM01391">
    <property type="entry name" value="Filament"/>
    <property type="match status" value="1"/>
</dbReference>
<feature type="coiled-coil region" evidence="4">
    <location>
        <begin position="299"/>
        <end position="333"/>
    </location>
</feature>
<feature type="region of interest" description="Disordered" evidence="5">
    <location>
        <begin position="167"/>
        <end position="227"/>
    </location>
</feature>
<dbReference type="Gene3D" id="1.20.5.170">
    <property type="match status" value="1"/>
</dbReference>
<dbReference type="OrthoDB" id="8861979at2759"/>
<evidence type="ECO:0000256" key="5">
    <source>
        <dbReference type="SAM" id="MobiDB-lite"/>
    </source>
</evidence>
<keyword evidence="2 4" id="KW-0175">Coiled coil</keyword>
<reference evidence="7" key="1">
    <citation type="submission" date="2021-02" db="EMBL/GenBank/DDBJ databases">
        <title>Comparative genomics reveals that relaxation of natural selection precedes convergent phenotypic evolution of cavefish.</title>
        <authorList>
            <person name="Peng Z."/>
        </authorList>
    </citation>
    <scope>NUCLEOTIDE SEQUENCE</scope>
    <source>
        <tissue evidence="7">Muscle</tissue>
    </source>
</reference>
<dbReference type="AlphaFoldDB" id="A0A9W7T5J2"/>
<organism evidence="7 8">
    <name type="scientific">Triplophysa rosa</name>
    <name type="common">Cave loach</name>
    <dbReference type="NCBI Taxonomy" id="992332"/>
    <lineage>
        <taxon>Eukaryota</taxon>
        <taxon>Metazoa</taxon>
        <taxon>Chordata</taxon>
        <taxon>Craniata</taxon>
        <taxon>Vertebrata</taxon>
        <taxon>Euteleostomi</taxon>
        <taxon>Actinopterygii</taxon>
        <taxon>Neopterygii</taxon>
        <taxon>Teleostei</taxon>
        <taxon>Ostariophysi</taxon>
        <taxon>Cypriniformes</taxon>
        <taxon>Nemacheilidae</taxon>
        <taxon>Triplophysa</taxon>
    </lineage>
</organism>
<keyword evidence="8" id="KW-1185">Reference proteome</keyword>
<sequence>MDGLKDPKGSLRDLNERLKGFVEHVRLLEQVNRRLEEQIVEWGKRNVAPSQDRCGKEALARELRAQVSRMLMENAEVLLQSDAVKTEASHLQNRCETEEKFRRVTEQQVSQLKLKKKEVEMTNKLLEKQLSQSEKEFQELIKEQEKELDQHQRRAVLESDRVLAQVAAGENGRGMDLSRTSTRCDHSSPAQSSPDSNPAPGSGPATQTRPRKDANGPMAPFPLQVRAGDGVLKEARAELTEAKKRWHRLQVEIESLHALERSLQSSLRHTQQQYSTQLKDLSRSVGSLESELETVRDGLEVQRQNHSQLLNTKMRLEREIATYRKLLEHEEGRFLSSDGLKLKPWKGSVSALEQNGLPNGCDEEIAQTVSTEEKTPKKGAGLRRQKSLVILTDSGGNNDGEICTVKTQEILEGNVVRESAEGHGNVETEKIDKVIRQWEGSFFQGNPKLRKKSVSLRFDLHMAVADEGCGQTKRDSLPNVEVRLVMKRSRSIPTFAQ</sequence>
<evidence type="ECO:0000256" key="2">
    <source>
        <dbReference type="ARBA" id="ARBA00023054"/>
    </source>
</evidence>
<dbReference type="PANTHER" id="PTHR47082:SF1">
    <property type="entry name" value="KERATIN-LIKE PROTEIN KRT222"/>
    <property type="match status" value="1"/>
</dbReference>
<evidence type="ECO:0000313" key="7">
    <source>
        <dbReference type="EMBL" id="KAI7791112.1"/>
    </source>
</evidence>
<feature type="domain" description="IF rod" evidence="6">
    <location>
        <begin position="7"/>
        <end position="334"/>
    </location>
</feature>
<dbReference type="EMBL" id="JAFHDT010000025">
    <property type="protein sequence ID" value="KAI7791112.1"/>
    <property type="molecule type" value="Genomic_DNA"/>
</dbReference>
<feature type="coiled-coil region" evidence="4">
    <location>
        <begin position="102"/>
        <end position="161"/>
    </location>
</feature>
<dbReference type="PROSITE" id="PS51842">
    <property type="entry name" value="IF_ROD_2"/>
    <property type="match status" value="1"/>
</dbReference>
<dbReference type="PROSITE" id="PS00226">
    <property type="entry name" value="IF_ROD_1"/>
    <property type="match status" value="1"/>
</dbReference>
<evidence type="ECO:0000256" key="1">
    <source>
        <dbReference type="ARBA" id="ARBA00022754"/>
    </source>
</evidence>
<dbReference type="PANTHER" id="PTHR47082">
    <property type="entry name" value="KERATIN-LIKE PROTEIN KRT222"/>
    <property type="match status" value="1"/>
</dbReference>
<feature type="coiled-coil region" evidence="4">
    <location>
        <begin position="18"/>
        <end position="45"/>
    </location>
</feature>
<evidence type="ECO:0000256" key="3">
    <source>
        <dbReference type="RuleBase" id="RU000685"/>
    </source>
</evidence>
<dbReference type="Proteomes" id="UP001059041">
    <property type="component" value="Linkage Group LG25"/>
</dbReference>
<dbReference type="InterPro" id="IPR052857">
    <property type="entry name" value="IF_Keratin-like"/>
</dbReference>
<dbReference type="InterPro" id="IPR018039">
    <property type="entry name" value="IF_conserved"/>
</dbReference>
<accession>A0A9W7T5J2</accession>
<dbReference type="PRINTS" id="PR01248">
    <property type="entry name" value="TYPE1KERATIN"/>
</dbReference>
<protein>
    <submittedName>
        <fullName evidence="7">Keratin-like protein KRT222</fullName>
    </submittedName>
</protein>
<dbReference type="InterPro" id="IPR039008">
    <property type="entry name" value="IF_rod_dom"/>
</dbReference>
<comment type="caution">
    <text evidence="7">The sequence shown here is derived from an EMBL/GenBank/DDBJ whole genome shotgun (WGS) entry which is preliminary data.</text>
</comment>